<feature type="compositionally biased region" description="Basic and acidic residues" evidence="6">
    <location>
        <begin position="105"/>
        <end position="124"/>
    </location>
</feature>
<dbReference type="EMBL" id="JAULSW010000005">
    <property type="protein sequence ID" value="KAK3381637.1"/>
    <property type="molecule type" value="Genomic_DNA"/>
</dbReference>
<dbReference type="PROSITE" id="PS50048">
    <property type="entry name" value="ZN2_CY6_FUNGAL_2"/>
    <property type="match status" value="1"/>
</dbReference>
<feature type="compositionally biased region" description="Pro residues" evidence="6">
    <location>
        <begin position="373"/>
        <end position="385"/>
    </location>
</feature>
<evidence type="ECO:0000256" key="4">
    <source>
        <dbReference type="ARBA" id="ARBA00023163"/>
    </source>
</evidence>
<accession>A0AAE0TW14</accession>
<dbReference type="SMART" id="SM00906">
    <property type="entry name" value="Fungal_trans"/>
    <property type="match status" value="1"/>
</dbReference>
<reference evidence="8" key="2">
    <citation type="submission" date="2023-06" db="EMBL/GenBank/DDBJ databases">
        <authorList>
            <consortium name="Lawrence Berkeley National Laboratory"/>
            <person name="Haridas S."/>
            <person name="Hensen N."/>
            <person name="Bonometti L."/>
            <person name="Westerberg I."/>
            <person name="Brannstrom I.O."/>
            <person name="Guillou S."/>
            <person name="Cros-Aarteil S."/>
            <person name="Calhoun S."/>
            <person name="Kuo A."/>
            <person name="Mondo S."/>
            <person name="Pangilinan J."/>
            <person name="Riley R."/>
            <person name="LaButti K."/>
            <person name="Andreopoulos B."/>
            <person name="Lipzen A."/>
            <person name="Chen C."/>
            <person name="Yanf M."/>
            <person name="Daum C."/>
            <person name="Ng V."/>
            <person name="Clum A."/>
            <person name="Steindorff A."/>
            <person name="Ohm R."/>
            <person name="Martin F."/>
            <person name="Silar P."/>
            <person name="Natvig D."/>
            <person name="Lalanne C."/>
            <person name="Gautier V."/>
            <person name="Ament-velasquez S.L."/>
            <person name="Kruys A."/>
            <person name="Hutchinson M.I."/>
            <person name="Powell A.J."/>
            <person name="Barry K."/>
            <person name="Miller A.N."/>
            <person name="Grigoriev I.V."/>
            <person name="Debuchy R."/>
            <person name="Gladieux P."/>
            <person name="Thoren M.H."/>
            <person name="Johannesson H."/>
        </authorList>
    </citation>
    <scope>NUCLEOTIDE SEQUENCE</scope>
    <source>
        <strain evidence="8">CBS 232.78</strain>
    </source>
</reference>
<evidence type="ECO:0000259" key="7">
    <source>
        <dbReference type="PROSITE" id="PS50048"/>
    </source>
</evidence>
<dbReference type="InterPro" id="IPR001138">
    <property type="entry name" value="Zn2Cys6_DnaBD"/>
</dbReference>
<gene>
    <name evidence="8" type="ORF">B0H63DRAFT_210824</name>
</gene>
<evidence type="ECO:0000256" key="6">
    <source>
        <dbReference type="SAM" id="MobiDB-lite"/>
    </source>
</evidence>
<evidence type="ECO:0000256" key="5">
    <source>
        <dbReference type="ARBA" id="ARBA00023242"/>
    </source>
</evidence>
<keyword evidence="5" id="KW-0539">Nucleus</keyword>
<comment type="caution">
    <text evidence="8">The sequence shown here is derived from an EMBL/GenBank/DDBJ whole genome shotgun (WGS) entry which is preliminary data.</text>
</comment>
<dbReference type="PANTHER" id="PTHR31668">
    <property type="entry name" value="GLUCOSE TRANSPORT TRANSCRIPTION REGULATOR RGT1-RELATED-RELATED"/>
    <property type="match status" value="1"/>
</dbReference>
<dbReference type="AlphaFoldDB" id="A0AAE0TW14"/>
<feature type="region of interest" description="Disordered" evidence="6">
    <location>
        <begin position="50"/>
        <end position="77"/>
    </location>
</feature>
<name>A0AAE0TW14_9PEZI</name>
<dbReference type="InterPro" id="IPR050797">
    <property type="entry name" value="Carb_Metab_Trans_Reg"/>
</dbReference>
<evidence type="ECO:0000256" key="1">
    <source>
        <dbReference type="ARBA" id="ARBA00022723"/>
    </source>
</evidence>
<evidence type="ECO:0000256" key="2">
    <source>
        <dbReference type="ARBA" id="ARBA00023015"/>
    </source>
</evidence>
<dbReference type="InterPro" id="IPR007219">
    <property type="entry name" value="XnlR_reg_dom"/>
</dbReference>
<keyword evidence="2" id="KW-0805">Transcription regulation</keyword>
<evidence type="ECO:0000256" key="3">
    <source>
        <dbReference type="ARBA" id="ARBA00023125"/>
    </source>
</evidence>
<feature type="region of interest" description="Disordered" evidence="6">
    <location>
        <begin position="373"/>
        <end position="401"/>
    </location>
</feature>
<protein>
    <recommendedName>
        <fullName evidence="7">Zn(2)-C6 fungal-type domain-containing protein</fullName>
    </recommendedName>
</protein>
<organism evidence="8 9">
    <name type="scientific">Podospora didyma</name>
    <dbReference type="NCBI Taxonomy" id="330526"/>
    <lineage>
        <taxon>Eukaryota</taxon>
        <taxon>Fungi</taxon>
        <taxon>Dikarya</taxon>
        <taxon>Ascomycota</taxon>
        <taxon>Pezizomycotina</taxon>
        <taxon>Sordariomycetes</taxon>
        <taxon>Sordariomycetidae</taxon>
        <taxon>Sordariales</taxon>
        <taxon>Podosporaceae</taxon>
        <taxon>Podospora</taxon>
    </lineage>
</organism>
<feature type="domain" description="Zn(2)-C6 fungal-type" evidence="7">
    <location>
        <begin position="251"/>
        <end position="285"/>
    </location>
</feature>
<dbReference type="Gene3D" id="4.10.240.10">
    <property type="entry name" value="Zn(2)-C6 fungal-type DNA-binding domain"/>
    <property type="match status" value="1"/>
</dbReference>
<dbReference type="GO" id="GO:0006351">
    <property type="term" value="P:DNA-templated transcription"/>
    <property type="evidence" value="ECO:0007669"/>
    <property type="project" value="InterPro"/>
</dbReference>
<dbReference type="PANTHER" id="PTHR31668:SF26">
    <property type="entry name" value="GLUCOSE TRANSPORT TRANSCRIPTION REGULATOR RGT1-RELATED"/>
    <property type="match status" value="1"/>
</dbReference>
<dbReference type="GO" id="GO:0000981">
    <property type="term" value="F:DNA-binding transcription factor activity, RNA polymerase II-specific"/>
    <property type="evidence" value="ECO:0007669"/>
    <property type="project" value="InterPro"/>
</dbReference>
<dbReference type="CDD" id="cd12148">
    <property type="entry name" value="fungal_TF_MHR"/>
    <property type="match status" value="1"/>
</dbReference>
<dbReference type="SUPFAM" id="SSF57701">
    <property type="entry name" value="Zn2/Cys6 DNA-binding domain"/>
    <property type="match status" value="1"/>
</dbReference>
<feature type="compositionally biased region" description="Polar residues" evidence="6">
    <location>
        <begin position="347"/>
        <end position="357"/>
    </location>
</feature>
<dbReference type="CDD" id="cd00067">
    <property type="entry name" value="GAL4"/>
    <property type="match status" value="1"/>
</dbReference>
<sequence>MDEKRVAAQVEEVLLQQQSYPSPIVDGSDAQYYHIPAPRDHEQRIVHDDHGLPTLQEHTDSIQEHHEQHELEQSHGHAHELGQVLEHEHDDLHELQELQEPSSPQEHHTQEHHAQEHHAQEHHAHPSASVEELQLAAQLTQGLALPTAVPQNHSREAEVPQEDHDMQGQEDPNHLQEQLQAELQNHDHELQNVQNVLPHEQHEEQPQPHHYVQEPPPPPHIAPHIPLNHLAHQYHIHESTPPRKRTKVSRACDECRRKKIKCDAQSEATEVPCSNCRRSNAQCLFSRVPQKRGPSKGYIKELADRINTIEGQLGAGREGLDGSGRRDSAEVFTSPMPSDENRKRPYSSISGDGFTTPTTDRLAAWATEPRPIRPYIPPPYRPPYTPNDLAPKPATPDGLPEANESALQVQTDSAMLDRISQNFLVPDGLPQPQHHQSLQVDVLREIEDAAFACYLRTVHPTFPILSSTKERISSILSQCPQSLQEAFISAFLGIIQHFISVAQMNSEEFSPSHHLNAWESEDQPRSKVTDLVCLQTLVMMLIESDLRGVAAVKGLAGGPPKSATLGRAVGLAYSMRLHLCVPDPVLSPELDPESDDNVSLRVWWSLIALDRWNAIGTATPLLISNSSVVVLPGLEHIAGGTFYNLMKLAYILGHFIPLALSPSTDLSPNSAPELGSVANALMESFRWQFPMDLLDSRQQPLLHLWYWHVRLLSDLFSSRSRSQYVLQDCTNIVGLLINNTGMCSTLTHHFVALVSLALLELVKLEETRDEATKLARDILDYDIPLSSWNRPVREKIGEKIRSSDLNELADLAAATASENAAGVGGTASVGDDGAGGASKDLPLDSMLDFKQDDDVVENNNINNTHAADGSGDDVFDPSTFLRVGYLTCFEESFS</sequence>
<dbReference type="Pfam" id="PF00172">
    <property type="entry name" value="Zn_clus"/>
    <property type="match status" value="1"/>
</dbReference>
<evidence type="ECO:0000313" key="9">
    <source>
        <dbReference type="Proteomes" id="UP001285441"/>
    </source>
</evidence>
<feature type="compositionally biased region" description="Basic and acidic residues" evidence="6">
    <location>
        <begin position="318"/>
        <end position="329"/>
    </location>
</feature>
<reference evidence="8" key="1">
    <citation type="journal article" date="2023" name="Mol. Phylogenet. Evol.">
        <title>Genome-scale phylogeny and comparative genomics of the fungal order Sordariales.</title>
        <authorList>
            <person name="Hensen N."/>
            <person name="Bonometti L."/>
            <person name="Westerberg I."/>
            <person name="Brannstrom I.O."/>
            <person name="Guillou S."/>
            <person name="Cros-Aarteil S."/>
            <person name="Calhoun S."/>
            <person name="Haridas S."/>
            <person name="Kuo A."/>
            <person name="Mondo S."/>
            <person name="Pangilinan J."/>
            <person name="Riley R."/>
            <person name="LaButti K."/>
            <person name="Andreopoulos B."/>
            <person name="Lipzen A."/>
            <person name="Chen C."/>
            <person name="Yan M."/>
            <person name="Daum C."/>
            <person name="Ng V."/>
            <person name="Clum A."/>
            <person name="Steindorff A."/>
            <person name="Ohm R.A."/>
            <person name="Martin F."/>
            <person name="Silar P."/>
            <person name="Natvig D.O."/>
            <person name="Lalanne C."/>
            <person name="Gautier V."/>
            <person name="Ament-Velasquez S.L."/>
            <person name="Kruys A."/>
            <person name="Hutchinson M.I."/>
            <person name="Powell A.J."/>
            <person name="Barry K."/>
            <person name="Miller A.N."/>
            <person name="Grigoriev I.V."/>
            <person name="Debuchy R."/>
            <person name="Gladieux P."/>
            <person name="Hiltunen Thoren M."/>
            <person name="Johannesson H."/>
        </authorList>
    </citation>
    <scope>NUCLEOTIDE SEQUENCE</scope>
    <source>
        <strain evidence="8">CBS 232.78</strain>
    </source>
</reference>
<keyword evidence="4" id="KW-0804">Transcription</keyword>
<dbReference type="GO" id="GO:0003677">
    <property type="term" value="F:DNA binding"/>
    <property type="evidence" value="ECO:0007669"/>
    <property type="project" value="UniProtKB-KW"/>
</dbReference>
<dbReference type="PROSITE" id="PS00463">
    <property type="entry name" value="ZN2_CY6_FUNGAL_1"/>
    <property type="match status" value="1"/>
</dbReference>
<feature type="region of interest" description="Disordered" evidence="6">
    <location>
        <begin position="313"/>
        <end position="357"/>
    </location>
</feature>
<keyword evidence="3" id="KW-0238">DNA-binding</keyword>
<keyword evidence="1" id="KW-0479">Metal-binding</keyword>
<feature type="compositionally biased region" description="Basic and acidic residues" evidence="6">
    <location>
        <begin position="153"/>
        <end position="173"/>
    </location>
</feature>
<feature type="region of interest" description="Disordered" evidence="6">
    <location>
        <begin position="99"/>
        <end position="130"/>
    </location>
</feature>
<dbReference type="GO" id="GO:0008270">
    <property type="term" value="F:zinc ion binding"/>
    <property type="evidence" value="ECO:0007669"/>
    <property type="project" value="InterPro"/>
</dbReference>
<dbReference type="Proteomes" id="UP001285441">
    <property type="component" value="Unassembled WGS sequence"/>
</dbReference>
<proteinExistence type="predicted"/>
<dbReference type="SMART" id="SM00066">
    <property type="entry name" value="GAL4"/>
    <property type="match status" value="1"/>
</dbReference>
<keyword evidence="9" id="KW-1185">Reference proteome</keyword>
<feature type="region of interest" description="Disordered" evidence="6">
    <location>
        <begin position="151"/>
        <end position="173"/>
    </location>
</feature>
<evidence type="ECO:0000313" key="8">
    <source>
        <dbReference type="EMBL" id="KAK3381637.1"/>
    </source>
</evidence>
<dbReference type="InterPro" id="IPR036864">
    <property type="entry name" value="Zn2-C6_fun-type_DNA-bd_sf"/>
</dbReference>